<feature type="chain" id="PRO_5020586048" description="DUF19 domain-containing protein" evidence="1">
    <location>
        <begin position="17"/>
        <end position="328"/>
    </location>
</feature>
<name>A0A4U5N6D1_STECR</name>
<reference evidence="2 3" key="2">
    <citation type="journal article" date="2019" name="G3 (Bethesda)">
        <title>Hybrid Assembly of the Genome of the Entomopathogenic Nematode Steinernema carpocapsae Identifies the X-Chromosome.</title>
        <authorList>
            <person name="Serra L."/>
            <person name="Macchietto M."/>
            <person name="Macias-Munoz A."/>
            <person name="McGill C.J."/>
            <person name="Rodriguez I.M."/>
            <person name="Rodriguez B."/>
            <person name="Murad R."/>
            <person name="Mortazavi A."/>
        </authorList>
    </citation>
    <scope>NUCLEOTIDE SEQUENCE [LARGE SCALE GENOMIC DNA]</scope>
    <source>
        <strain evidence="2 3">ALL</strain>
    </source>
</reference>
<dbReference type="PANTHER" id="PTHR37431:SF3">
    <property type="entry name" value="DUF19 DOMAIN-CONTAINING PROTEIN"/>
    <property type="match status" value="1"/>
</dbReference>
<sequence length="328" mass="36448">MLLYALISILWIPVGALTQCPVQANEHIQLCVQPVAEYAKILNQQDGSNASQKSEFGQAIQLPKLGGQVFRELCRLIRNFDSCVLDYRHQCPKHITISLIDASYGYLCNEGYDTFMMSAECLMELDQRPSVKRCHDDTLRDIEKANAEHGITMPTKLDRMCDALNFFSGCVRLPIRHNCGVEAWQVIFRVLKDTTRTLMPACQFTGTSPRLQNHHRHSQSPIHVTAAPSLLSTTAVIPRPRIMSIIGDSRKSGETVGSQESLGTQDVLIEENLQSDDDSYKSPSKVIVDSLPGHQSSYTDDSSGVAHMCSSTVFPSVTSLLLLFVVFT</sequence>
<proteinExistence type="predicted"/>
<protein>
    <recommendedName>
        <fullName evidence="4">DUF19 domain-containing protein</fullName>
    </recommendedName>
</protein>
<dbReference type="Proteomes" id="UP000298663">
    <property type="component" value="Unassembled WGS sequence"/>
</dbReference>
<keyword evidence="1" id="KW-0732">Signal</keyword>
<dbReference type="AlphaFoldDB" id="A0A4U5N6D1"/>
<feature type="signal peptide" evidence="1">
    <location>
        <begin position="1"/>
        <end position="16"/>
    </location>
</feature>
<evidence type="ECO:0008006" key="4">
    <source>
        <dbReference type="Google" id="ProtNLM"/>
    </source>
</evidence>
<keyword evidence="3" id="KW-1185">Reference proteome</keyword>
<comment type="caution">
    <text evidence="2">The sequence shown here is derived from an EMBL/GenBank/DDBJ whole genome shotgun (WGS) entry which is preliminary data.</text>
</comment>
<dbReference type="OrthoDB" id="5912690at2759"/>
<gene>
    <name evidence="2" type="ORF">L596_018995</name>
</gene>
<evidence type="ECO:0000313" key="3">
    <source>
        <dbReference type="Proteomes" id="UP000298663"/>
    </source>
</evidence>
<accession>A0A4U5N6D1</accession>
<reference evidence="2 3" key="1">
    <citation type="journal article" date="2015" name="Genome Biol.">
        <title>Comparative genomics of Steinernema reveals deeply conserved gene regulatory networks.</title>
        <authorList>
            <person name="Dillman A.R."/>
            <person name="Macchietto M."/>
            <person name="Porter C.F."/>
            <person name="Rogers A."/>
            <person name="Williams B."/>
            <person name="Antoshechkin I."/>
            <person name="Lee M.M."/>
            <person name="Goodwin Z."/>
            <person name="Lu X."/>
            <person name="Lewis E.E."/>
            <person name="Goodrich-Blair H."/>
            <person name="Stock S.P."/>
            <person name="Adams B.J."/>
            <person name="Sternberg P.W."/>
            <person name="Mortazavi A."/>
        </authorList>
    </citation>
    <scope>NUCLEOTIDE SEQUENCE [LARGE SCALE GENOMIC DNA]</scope>
    <source>
        <strain evidence="2 3">ALL</strain>
    </source>
</reference>
<dbReference type="PANTHER" id="PTHR37431">
    <property type="entry name" value="PROTEIN CBG06927"/>
    <property type="match status" value="1"/>
</dbReference>
<evidence type="ECO:0000256" key="1">
    <source>
        <dbReference type="SAM" id="SignalP"/>
    </source>
</evidence>
<evidence type="ECO:0000313" key="2">
    <source>
        <dbReference type="EMBL" id="TKR78139.1"/>
    </source>
</evidence>
<organism evidence="2 3">
    <name type="scientific">Steinernema carpocapsae</name>
    <name type="common">Entomopathogenic nematode</name>
    <dbReference type="NCBI Taxonomy" id="34508"/>
    <lineage>
        <taxon>Eukaryota</taxon>
        <taxon>Metazoa</taxon>
        <taxon>Ecdysozoa</taxon>
        <taxon>Nematoda</taxon>
        <taxon>Chromadorea</taxon>
        <taxon>Rhabditida</taxon>
        <taxon>Tylenchina</taxon>
        <taxon>Panagrolaimomorpha</taxon>
        <taxon>Strongyloidoidea</taxon>
        <taxon>Steinernematidae</taxon>
        <taxon>Steinernema</taxon>
    </lineage>
</organism>
<dbReference type="EMBL" id="AZBU02000005">
    <property type="protein sequence ID" value="TKR78139.1"/>
    <property type="molecule type" value="Genomic_DNA"/>
</dbReference>